<dbReference type="InterPro" id="IPR049551">
    <property type="entry name" value="PKS_DH_C"/>
</dbReference>
<dbReference type="CDD" id="cd00833">
    <property type="entry name" value="PKS"/>
    <property type="match status" value="1"/>
</dbReference>
<dbReference type="SUPFAM" id="SSF47336">
    <property type="entry name" value="ACP-like"/>
    <property type="match status" value="1"/>
</dbReference>
<feature type="region of interest" description="Disordered" evidence="7">
    <location>
        <begin position="2485"/>
        <end position="2507"/>
    </location>
</feature>
<keyword evidence="4" id="KW-0560">Oxidoreductase</keyword>
<dbReference type="InterPro" id="IPR057326">
    <property type="entry name" value="KR_dom"/>
</dbReference>
<dbReference type="PROSITE" id="PS52019">
    <property type="entry name" value="PKS_MFAS_DH"/>
    <property type="match status" value="1"/>
</dbReference>
<feature type="compositionally biased region" description="Gly residues" evidence="7">
    <location>
        <begin position="2485"/>
        <end position="2506"/>
    </location>
</feature>
<dbReference type="InterPro" id="IPR013968">
    <property type="entry name" value="PKS_KR"/>
</dbReference>
<dbReference type="InterPro" id="IPR014043">
    <property type="entry name" value="Acyl_transferase_dom"/>
</dbReference>
<dbReference type="PROSITE" id="PS00012">
    <property type="entry name" value="PHOSPHOPANTETHEINE"/>
    <property type="match status" value="1"/>
</dbReference>
<dbReference type="InterPro" id="IPR006162">
    <property type="entry name" value="Ppantetheine_attach_site"/>
</dbReference>
<sequence>MVADDRSKATCANGSSIYIPLNGSTKNGGLDGYQHHGHEQIPRSLNGPNFHSPTHRSHTQTPVAVVGMACRLPGHSNSPQAFWDMLLANRVADNQPPASRFSLDGHFDGSRKPHTMATPGGMWLEDVDTELWDAPFFNVPRSDAAILDPQQRQLLEVVYECLENAGATLDSVRGSRTGCFVAAMCGDYELMQARDPDERAENTVIGVARSILSNRISHFLDIRGPSMTVDTACSGSLTAIDAACRYLEANQCDGMLVAGVNLYLEPSHNEEGGLMRNAASASGRCHTFDAKADGYCRAEAVNAVFLKRLDDAVRDRDPIRAVIRGTACNNDGRTPTGITSPSAEAQTAAIRAAYANAGIADLDQTAFLECHGTGTQAGDPIEVQGAAAAFATPARKAGRRDPLLIGSCKSNIGHSEAGAGISGLIKAVLAIERGVIPGNPTYVTPNPKIDFKASCVEVVGRNLQWPKSAMLRASVNSFGFGGSNAHAVVESPSYLLGADARDKQHHVLSHQRETSGLLCGSNGMLDMDLDDTTQQRPQLLVLSANNQDSLQRNIDVLEKHLLNPAIEVRLDDLAYTLSERRTHHFNRAFTVSRATDQIEWNAFSFDKTRAAGRRVAMIFTGQGAQWSQMGRELLETYPLARRTVEALDGVLQTLPEPLRPGWRLVDELSRPRKADVIRKPEFSQPLVTALQLALLAVLADWNVKPAAVVGHSSGEIAAAVAAGYMSSADAIRTAYFRGYGSKQTLDASQQEQAAPSSLGMLAVGVGPDVAQSYLDKVNGPSSDMNNVHIACYNSPSSLTISGPVSALAVLEAKLKDDGHFARLLQVDLAYHSPYMASVASYYKKTLEEFCDFGQQGSRSGQESSAVWFSSVTGQRVDSGSAVDAEYWKSNMVMPVQFNQALSSMILDGAEAANEADLMLIEIGPSNALAGPVSQVIKHVDKAGNQGLATKVKYCSALKRGANSVYPLLAVAGQLFAVGVPIPLAKVNGYDLAITDDTSIVKIAGTMTTAPRVVVDLPNYQWDHSTRYWHEGPASRDWRHRPFVTHHLLGAKVLGTPWSSPTFSKVLHLADVAWLRDHKIGEQVVMPGAAYVAMAVEAVYQTASMTEWKTGGQEPPSTYQFQLQDVKILRALVLGAQDCRLVTTLSRERTSMGRWFTFQIFSVPNLEDANSKIEHCTGLIRVVDLDAEGASSTWRQLPAASPDQIRPLHDADPGAAWYRAFRDVGYNFGPHFQRLLQVECTPGLQDTRNLLSMDPPVVSEQGSDGGTEARLLQPWYETRGTLHPVAFDSVTQAFIPALWKGDRAAVGVVTVPPLIESITMTVRPRTQPAAGNHAVVASSVRPTGARRPGVPEDSVGSCDVYDAVDGSHLLQIRGFHWNRVDAQEDLAMSHVYHGLVWKPDVSMLSARGLESMTPRSRCNDKVQLVLDLICHKLPHPNVLEIGPNEQRGGVVGDRDRNSSVSLHWLPSTDADDELNRSRADACASYHFVSAEPQTLLAIQDRYSLLPNASFSLADITMAASVLPSDSEYDLAIVNVNKEHLAAEAGLGSMLKTVHDGMRDKSTGYTVVVLTSTNPQSDVDLVHKVARTAGFEVSLEFSDGMDAMLLLSTHPASLAGQPSLTKDSDQDAERSLTVFHFATDYQPKSCALREKLGAAGWNVSLSHVGDSESGQVQPGSIVLVCDELYGAVMSKITQSQWDALQMLISKECRILWLTTGAVGSNNSDGNEQIPNQMHPERAAINGLMRSVRREEPHLRLITLDLSPSSMADGVGDASSIQLCLQQLLSPGRSNRTAESEFVERQGILHISRIVPDAALNRAKLERADVYKRDLFDLRTTDPSVCVQLRAERLGNIDSLCFAETALPSDLPPNHVEVEVHASGLNYKDVAVTMGLVPADEYRLGEEAAGVVVRVAPDVTTLKPGQRVVVFSRASLANRVRASTERVHAIPDAMSFEEAATLCVVYITAMHALFNLGGLRSGMRVLVHSATGGVGNAAIQLCRSVGDVEIFATVGSDAKKQFLVDELHMPADQVFSSRTPEFVQGIRRLTDGAGVDLVLNSLTGPLLESSWHLLAPNGTFVEIGKKDMLARQALPMEPFTRNVSYRALDTSPRFFPDSTIKVVMADLFRLLEKGAIKPIFPRQTFSYSRVADAFRLLRQGTHMGKLVVSREHVPRGDMVEEQKEGETKGTRDAGTVVSIRQSPHIPSQLRSDVCHLIVGGLGGLGGSLAVYLAKEMGAKNIASLSRSANVPDKVRQTLASLGCHLDVLQADVTLLEDVKAAFCKTKMPIGGIVHGAMVLRDRPFATMTMTEYHDATGCKIAGALNLHQAALDLDLNLDYFSLLSSISSIVGGKGQANYAAGNAVLDALAAHRRAMGLPACAVDLGAVEDVGYIASQQQQAAAATQPGRDGAAAANHDYLAKVTAGGTLTPINERLLRKIIQLCLLQQQRQLKGASAGAYQMITGLTVPQPEQSDLAGDARFAALFNVPGSKAGGEGPSGGAGRGAAGASGGAGRDAESKDLRELQLMLWSCKAVQPAAVRAGLVRVVGAYFAKTLRLEVEQVDVERPLSGFGIDSMAAVEIRNWVRAELGVVLATFEIINASSIVGFCDVVISKLNRHKEGHTTSIRLCGLYNIVSKWALERVCRRSDLDWKTPTFCTTALHAPFN</sequence>
<dbReference type="InterPro" id="IPR036736">
    <property type="entry name" value="ACP-like_sf"/>
</dbReference>
<evidence type="ECO:0000256" key="7">
    <source>
        <dbReference type="SAM" id="MobiDB-lite"/>
    </source>
</evidence>
<reference evidence="11 12" key="1">
    <citation type="journal article" date="2019" name="Mol. Biol. Evol.">
        <title>Blast fungal genomes show frequent chromosomal changes, gene gains and losses, and effector gene turnover.</title>
        <authorList>
            <person name="Gomez Luciano L.B."/>
            <person name="Jason Tsai I."/>
            <person name="Chuma I."/>
            <person name="Tosa Y."/>
            <person name="Chen Y.H."/>
            <person name="Li J.Y."/>
            <person name="Li M.Y."/>
            <person name="Jade Lu M.Y."/>
            <person name="Nakayashiki H."/>
            <person name="Li W.H."/>
        </authorList>
    </citation>
    <scope>NUCLEOTIDE SEQUENCE [LARGE SCALE GENOMIC DNA]</scope>
    <source>
        <strain evidence="11">MZ5-1-6</strain>
    </source>
</reference>
<dbReference type="InterPro" id="IPR014031">
    <property type="entry name" value="Ketoacyl_synth_C"/>
</dbReference>
<keyword evidence="5" id="KW-0511">Multifunctional enzyme</keyword>
<dbReference type="Gene3D" id="3.40.47.10">
    <property type="match status" value="1"/>
</dbReference>
<dbReference type="InterPro" id="IPR036291">
    <property type="entry name" value="NAD(P)-bd_dom_sf"/>
</dbReference>
<dbReference type="InterPro" id="IPR032821">
    <property type="entry name" value="PKS_assoc"/>
</dbReference>
<dbReference type="InterPro" id="IPR016039">
    <property type="entry name" value="Thiolase-like"/>
</dbReference>
<feature type="region of interest" description="Disordered" evidence="7">
    <location>
        <begin position="1328"/>
        <end position="1352"/>
    </location>
</feature>
<dbReference type="SMART" id="SM00823">
    <property type="entry name" value="PKS_PP"/>
    <property type="match status" value="1"/>
</dbReference>
<evidence type="ECO:0000256" key="1">
    <source>
        <dbReference type="ARBA" id="ARBA00022450"/>
    </source>
</evidence>
<dbReference type="InterPro" id="IPR013154">
    <property type="entry name" value="ADH-like_N"/>
</dbReference>
<feature type="region of interest" description="C-terminal hotdog fold" evidence="6">
    <location>
        <begin position="1207"/>
        <end position="1385"/>
    </location>
</feature>
<dbReference type="InterPro" id="IPR042104">
    <property type="entry name" value="PKS_dehydratase_sf"/>
</dbReference>
<dbReference type="Pfam" id="PF00109">
    <property type="entry name" value="ketoacyl-synt"/>
    <property type="match status" value="1"/>
</dbReference>
<dbReference type="PROSITE" id="PS52004">
    <property type="entry name" value="KS3_2"/>
    <property type="match status" value="1"/>
</dbReference>
<dbReference type="SMART" id="SM00825">
    <property type="entry name" value="PKS_KS"/>
    <property type="match status" value="1"/>
</dbReference>
<dbReference type="Gene3D" id="3.40.366.10">
    <property type="entry name" value="Malonyl-Coenzyme A Acyl Carrier Protein, domain 2"/>
    <property type="match status" value="1"/>
</dbReference>
<evidence type="ECO:0000256" key="4">
    <source>
        <dbReference type="ARBA" id="ARBA00023002"/>
    </source>
</evidence>
<dbReference type="Pfam" id="PF23297">
    <property type="entry name" value="ACP_SdgA_C"/>
    <property type="match status" value="1"/>
</dbReference>
<dbReference type="PROSITE" id="PS50075">
    <property type="entry name" value="CARRIER"/>
    <property type="match status" value="1"/>
</dbReference>
<dbReference type="Pfam" id="PF02801">
    <property type="entry name" value="Ketoacyl-synt_C"/>
    <property type="match status" value="1"/>
</dbReference>
<evidence type="ECO:0000259" key="10">
    <source>
        <dbReference type="PROSITE" id="PS52019"/>
    </source>
</evidence>
<dbReference type="InterPro" id="IPR016035">
    <property type="entry name" value="Acyl_Trfase/lysoPLipase"/>
</dbReference>
<dbReference type="Pfam" id="PF08659">
    <property type="entry name" value="KR"/>
    <property type="match status" value="1"/>
</dbReference>
<keyword evidence="3" id="KW-0808">Transferase</keyword>
<feature type="domain" description="Carrier" evidence="8">
    <location>
        <begin position="2531"/>
        <end position="2608"/>
    </location>
</feature>
<dbReference type="InterPro" id="IPR050091">
    <property type="entry name" value="PKS_NRPS_Biosynth_Enz"/>
</dbReference>
<dbReference type="InterPro" id="IPR009081">
    <property type="entry name" value="PP-bd_ACP"/>
</dbReference>
<dbReference type="Pfam" id="PF14765">
    <property type="entry name" value="PS-DH"/>
    <property type="match status" value="1"/>
</dbReference>
<dbReference type="SMART" id="SM00827">
    <property type="entry name" value="PKS_AT"/>
    <property type="match status" value="1"/>
</dbReference>
<evidence type="ECO:0000259" key="8">
    <source>
        <dbReference type="PROSITE" id="PS50075"/>
    </source>
</evidence>
<dbReference type="Pfam" id="PF13602">
    <property type="entry name" value="ADH_zinc_N_2"/>
    <property type="match status" value="1"/>
</dbReference>
<dbReference type="GO" id="GO:0031177">
    <property type="term" value="F:phosphopantetheine binding"/>
    <property type="evidence" value="ECO:0007669"/>
    <property type="project" value="InterPro"/>
</dbReference>
<dbReference type="InterPro" id="IPR001227">
    <property type="entry name" value="Ac_transferase_dom_sf"/>
</dbReference>
<feature type="domain" description="Ketosynthase family 3 (KS3)" evidence="9">
    <location>
        <begin position="60"/>
        <end position="491"/>
    </location>
</feature>
<proteinExistence type="predicted"/>
<evidence type="ECO:0000256" key="5">
    <source>
        <dbReference type="ARBA" id="ARBA00023268"/>
    </source>
</evidence>
<dbReference type="SMART" id="SM00829">
    <property type="entry name" value="PKS_ER"/>
    <property type="match status" value="1"/>
</dbReference>
<dbReference type="PANTHER" id="PTHR43775">
    <property type="entry name" value="FATTY ACID SYNTHASE"/>
    <property type="match status" value="1"/>
</dbReference>
<dbReference type="Pfam" id="PF00698">
    <property type="entry name" value="Acyl_transf_1"/>
    <property type="match status" value="1"/>
</dbReference>
<feature type="region of interest" description="N-terminal hotdog fold" evidence="6">
    <location>
        <begin position="1045"/>
        <end position="1186"/>
    </location>
</feature>
<evidence type="ECO:0000313" key="12">
    <source>
        <dbReference type="Proteomes" id="UP000294847"/>
    </source>
</evidence>
<dbReference type="SUPFAM" id="SSF51735">
    <property type="entry name" value="NAD(P)-binding Rossmann-fold domains"/>
    <property type="match status" value="3"/>
</dbReference>
<evidence type="ECO:0000313" key="11">
    <source>
        <dbReference type="EMBL" id="QBZ66480.1"/>
    </source>
</evidence>
<dbReference type="InterPro" id="IPR020806">
    <property type="entry name" value="PKS_PP-bd"/>
</dbReference>
<dbReference type="CDD" id="cd05195">
    <property type="entry name" value="enoyl_red"/>
    <property type="match status" value="1"/>
</dbReference>
<dbReference type="InterPro" id="IPR020841">
    <property type="entry name" value="PKS_Beta-ketoAc_synthase_dom"/>
</dbReference>
<dbReference type="GO" id="GO:0004312">
    <property type="term" value="F:fatty acid synthase activity"/>
    <property type="evidence" value="ECO:0007669"/>
    <property type="project" value="TreeGrafter"/>
</dbReference>
<dbReference type="Pfam" id="PF08240">
    <property type="entry name" value="ADH_N"/>
    <property type="match status" value="1"/>
</dbReference>
<dbReference type="Gene3D" id="3.10.129.110">
    <property type="entry name" value="Polyketide synthase dehydratase"/>
    <property type="match status" value="1"/>
</dbReference>
<keyword evidence="2" id="KW-0597">Phosphoprotein</keyword>
<evidence type="ECO:0000256" key="6">
    <source>
        <dbReference type="PROSITE-ProRule" id="PRU01363"/>
    </source>
</evidence>
<dbReference type="Pfam" id="PF23114">
    <property type="entry name" value="NAD-bd_HRPKS_sdrA"/>
    <property type="match status" value="1"/>
</dbReference>
<dbReference type="GO" id="GO:0006633">
    <property type="term" value="P:fatty acid biosynthetic process"/>
    <property type="evidence" value="ECO:0007669"/>
    <property type="project" value="TreeGrafter"/>
</dbReference>
<feature type="region of interest" description="Disordered" evidence="7">
    <location>
        <begin position="29"/>
        <end position="60"/>
    </location>
</feature>
<dbReference type="Gene3D" id="3.40.50.720">
    <property type="entry name" value="NAD(P)-binding Rossmann-like Domain"/>
    <property type="match status" value="2"/>
</dbReference>
<dbReference type="GO" id="GO:0016491">
    <property type="term" value="F:oxidoreductase activity"/>
    <property type="evidence" value="ECO:0007669"/>
    <property type="project" value="UniProtKB-KW"/>
</dbReference>
<protein>
    <submittedName>
        <fullName evidence="11">Uncharacterized protein</fullName>
    </submittedName>
</protein>
<dbReference type="SUPFAM" id="SSF52151">
    <property type="entry name" value="FabD/lysophospholipase-like"/>
    <property type="match status" value="1"/>
</dbReference>
<dbReference type="GO" id="GO:1901336">
    <property type="term" value="P:lactone biosynthetic process"/>
    <property type="evidence" value="ECO:0007669"/>
    <property type="project" value="UniProtKB-ARBA"/>
</dbReference>
<dbReference type="SUPFAM" id="SSF53901">
    <property type="entry name" value="Thiolase-like"/>
    <property type="match status" value="1"/>
</dbReference>
<dbReference type="InterPro" id="IPR020807">
    <property type="entry name" value="PKS_DH"/>
</dbReference>
<dbReference type="SUPFAM" id="SSF50129">
    <property type="entry name" value="GroES-like"/>
    <property type="match status" value="1"/>
</dbReference>
<keyword evidence="1" id="KW-0596">Phosphopantetheine</keyword>
<dbReference type="Pfam" id="PF16197">
    <property type="entry name" value="KAsynt_C_assoc"/>
    <property type="match status" value="1"/>
</dbReference>
<dbReference type="InterPro" id="IPR020843">
    <property type="entry name" value="ER"/>
</dbReference>
<feature type="active site" description="Proton acceptor; for dehydratase activity" evidence="6">
    <location>
        <position position="1077"/>
    </location>
</feature>
<dbReference type="InterPro" id="IPR056501">
    <property type="entry name" value="NAD-bd_HRPKS_sdrA"/>
</dbReference>
<dbReference type="InterPro" id="IPR049552">
    <property type="entry name" value="PKS_DH_N"/>
</dbReference>
<dbReference type="EMBL" id="CP034210">
    <property type="protein sequence ID" value="QBZ66480.1"/>
    <property type="molecule type" value="Genomic_DNA"/>
</dbReference>
<dbReference type="SMART" id="SM00826">
    <property type="entry name" value="PKS_DH"/>
    <property type="match status" value="1"/>
</dbReference>
<dbReference type="PANTHER" id="PTHR43775:SF18">
    <property type="entry name" value="ENZYME, PUTATIVE (JCVI)-RELATED"/>
    <property type="match status" value="1"/>
</dbReference>
<dbReference type="Gene3D" id="3.90.180.10">
    <property type="entry name" value="Medium-chain alcohol dehydrogenases, catalytic domain"/>
    <property type="match status" value="1"/>
</dbReference>
<dbReference type="GO" id="GO:0030639">
    <property type="term" value="P:polyketide biosynthetic process"/>
    <property type="evidence" value="ECO:0007669"/>
    <property type="project" value="UniProtKB-ARBA"/>
</dbReference>
<dbReference type="Gene3D" id="1.10.1200.10">
    <property type="entry name" value="ACP-like"/>
    <property type="match status" value="1"/>
</dbReference>
<gene>
    <name evidence="11" type="ORF">PoMZ_13459</name>
</gene>
<accession>A0A4P7NVF4</accession>
<dbReference type="SUPFAM" id="SSF55048">
    <property type="entry name" value="Probable ACP-binding domain of malonyl-CoA ACP transacylase"/>
    <property type="match status" value="1"/>
</dbReference>
<dbReference type="SMART" id="SM00822">
    <property type="entry name" value="PKS_KR"/>
    <property type="match status" value="1"/>
</dbReference>
<feature type="active site" description="Proton donor; for dehydratase activity" evidence="6">
    <location>
        <position position="1287"/>
    </location>
</feature>
<evidence type="ECO:0000259" key="9">
    <source>
        <dbReference type="PROSITE" id="PS52004"/>
    </source>
</evidence>
<organism evidence="11 12">
    <name type="scientific">Pyricularia oryzae</name>
    <name type="common">Rice blast fungus</name>
    <name type="synonym">Magnaporthe oryzae</name>
    <dbReference type="NCBI Taxonomy" id="318829"/>
    <lineage>
        <taxon>Eukaryota</taxon>
        <taxon>Fungi</taxon>
        <taxon>Dikarya</taxon>
        <taxon>Ascomycota</taxon>
        <taxon>Pezizomycotina</taxon>
        <taxon>Sordariomycetes</taxon>
        <taxon>Sordariomycetidae</taxon>
        <taxon>Magnaporthales</taxon>
        <taxon>Pyriculariaceae</taxon>
        <taxon>Pyricularia</taxon>
    </lineage>
</organism>
<dbReference type="InterPro" id="IPR014030">
    <property type="entry name" value="Ketoacyl_synth_N"/>
</dbReference>
<dbReference type="InterPro" id="IPR011032">
    <property type="entry name" value="GroES-like_sf"/>
</dbReference>
<dbReference type="InterPro" id="IPR016036">
    <property type="entry name" value="Malonyl_transacylase_ACP-bd"/>
</dbReference>
<evidence type="ECO:0000256" key="3">
    <source>
        <dbReference type="ARBA" id="ARBA00022679"/>
    </source>
</evidence>
<dbReference type="Proteomes" id="UP000294847">
    <property type="component" value="Chromosome 7"/>
</dbReference>
<evidence type="ECO:0000256" key="2">
    <source>
        <dbReference type="ARBA" id="ARBA00022553"/>
    </source>
</evidence>
<feature type="domain" description="PKS/mFAS DH" evidence="10">
    <location>
        <begin position="1045"/>
        <end position="1385"/>
    </location>
</feature>
<dbReference type="Pfam" id="PF21089">
    <property type="entry name" value="PKS_DH_N"/>
    <property type="match status" value="1"/>
</dbReference>
<name>A0A4P7NVF4_PYROR</name>
<dbReference type="FunFam" id="3.40.50.720:FF:000209">
    <property type="entry name" value="Polyketide synthase Pks12"/>
    <property type="match status" value="1"/>
</dbReference>
<dbReference type="InterPro" id="IPR049900">
    <property type="entry name" value="PKS_mFAS_DH"/>
</dbReference>